<gene>
    <name evidence="4" type="ORF">GPL20_25385</name>
</gene>
<reference evidence="4 5" key="1">
    <citation type="submission" date="2019-12" db="EMBL/GenBank/DDBJ databases">
        <title>Draft genome sequences Bradyrhizobium cajani AMBPC1010, Bradyrhizobium pachyrhizi AMBPC1040 and Bradyrhizobium yuanmingense ALSPC3051, three plant growth promoting strains isolated from nodules of Cajanus cajan L. in Dominican Republic.</title>
        <authorList>
            <person name="Flores-Felix J.D."/>
            <person name="Araujo J."/>
            <person name="Diaz-Alcantara C."/>
            <person name="Gonzalez-Andres F."/>
            <person name="Velazquez E."/>
        </authorList>
    </citation>
    <scope>NUCLEOTIDE SEQUENCE [LARGE SCALE GENOMIC DNA]</scope>
    <source>
        <strain evidence="4 5">1010</strain>
    </source>
</reference>
<keyword evidence="5" id="KW-1185">Reference proteome</keyword>
<evidence type="ECO:0000256" key="1">
    <source>
        <dbReference type="ARBA" id="ARBA00008898"/>
    </source>
</evidence>
<keyword evidence="2" id="KW-0560">Oxidoreductase</keyword>
<dbReference type="InterPro" id="IPR002563">
    <property type="entry name" value="Flavin_Rdtase-like_dom"/>
</dbReference>
<dbReference type="Pfam" id="PF01613">
    <property type="entry name" value="Flavin_Reduct"/>
    <property type="match status" value="1"/>
</dbReference>
<dbReference type="OrthoDB" id="9792858at2"/>
<protein>
    <submittedName>
        <fullName evidence="4">Flavin reductase</fullName>
    </submittedName>
</protein>
<comment type="caution">
    <text evidence="4">The sequence shown here is derived from an EMBL/GenBank/DDBJ whole genome shotgun (WGS) entry which is preliminary data.</text>
</comment>
<feature type="domain" description="Flavin reductase like" evidence="3">
    <location>
        <begin position="18"/>
        <end position="164"/>
    </location>
</feature>
<dbReference type="GO" id="GO:0042602">
    <property type="term" value="F:riboflavin reductase (NADPH) activity"/>
    <property type="evidence" value="ECO:0007669"/>
    <property type="project" value="TreeGrafter"/>
</dbReference>
<evidence type="ECO:0000313" key="5">
    <source>
        <dbReference type="Proteomes" id="UP000449969"/>
    </source>
</evidence>
<dbReference type="InterPro" id="IPR012349">
    <property type="entry name" value="Split_barrel_FMN-bd"/>
</dbReference>
<dbReference type="EMBL" id="WQNE01000024">
    <property type="protein sequence ID" value="MVT76345.1"/>
    <property type="molecule type" value="Genomic_DNA"/>
</dbReference>
<dbReference type="GO" id="GO:0010181">
    <property type="term" value="F:FMN binding"/>
    <property type="evidence" value="ECO:0007669"/>
    <property type="project" value="InterPro"/>
</dbReference>
<proteinExistence type="inferred from homology"/>
<name>A0A844TFK9_9BRAD</name>
<dbReference type="Gene3D" id="2.30.110.10">
    <property type="entry name" value="Electron Transport, Fmn-binding Protein, Chain A"/>
    <property type="match status" value="1"/>
</dbReference>
<sequence length="168" mass="18757">MQQAHVSSIDPRSLRYTLSRFASGITIITGLVDNVPTGFTCQSFYSVSLTPPLVSFCVMKTSKSWPGIRSSGRFTVNVLSEEQQAISDGFAKSGADKCTHVDWARRPNGKVVIAGTLMWLDCSLHSEHELGDHFLVVGKVEEMSPVDWDTQRNPLIYFRGQYRQLQNS</sequence>
<evidence type="ECO:0000259" key="3">
    <source>
        <dbReference type="SMART" id="SM00903"/>
    </source>
</evidence>
<organism evidence="4 5">
    <name type="scientific">Bradyrhizobium cajani</name>
    <dbReference type="NCBI Taxonomy" id="1928661"/>
    <lineage>
        <taxon>Bacteria</taxon>
        <taxon>Pseudomonadati</taxon>
        <taxon>Pseudomonadota</taxon>
        <taxon>Alphaproteobacteria</taxon>
        <taxon>Hyphomicrobiales</taxon>
        <taxon>Nitrobacteraceae</taxon>
        <taxon>Bradyrhizobium</taxon>
    </lineage>
</organism>
<dbReference type="PANTHER" id="PTHR30466">
    <property type="entry name" value="FLAVIN REDUCTASE"/>
    <property type="match status" value="1"/>
</dbReference>
<evidence type="ECO:0000313" key="4">
    <source>
        <dbReference type="EMBL" id="MVT76345.1"/>
    </source>
</evidence>
<dbReference type="PANTHER" id="PTHR30466:SF11">
    <property type="entry name" value="FLAVIN-DEPENDENT MONOOXYGENASE, REDUCTASE SUBUNIT HSAB"/>
    <property type="match status" value="1"/>
</dbReference>
<dbReference type="SMART" id="SM00903">
    <property type="entry name" value="Flavin_Reduct"/>
    <property type="match status" value="1"/>
</dbReference>
<dbReference type="SUPFAM" id="SSF50475">
    <property type="entry name" value="FMN-binding split barrel"/>
    <property type="match status" value="1"/>
</dbReference>
<dbReference type="Proteomes" id="UP000449969">
    <property type="component" value="Unassembled WGS sequence"/>
</dbReference>
<dbReference type="AlphaFoldDB" id="A0A844TFK9"/>
<evidence type="ECO:0000256" key="2">
    <source>
        <dbReference type="ARBA" id="ARBA00023002"/>
    </source>
</evidence>
<dbReference type="RefSeq" id="WP_157332765.1">
    <property type="nucleotide sequence ID" value="NZ_JANADL010000072.1"/>
</dbReference>
<accession>A0A844TFK9</accession>
<comment type="similarity">
    <text evidence="1">Belongs to the non-flavoprotein flavin reductase family.</text>
</comment>
<dbReference type="InterPro" id="IPR050268">
    <property type="entry name" value="NADH-dep_flavin_reductase"/>
</dbReference>